<dbReference type="SUPFAM" id="SSF57850">
    <property type="entry name" value="RING/U-box"/>
    <property type="match status" value="2"/>
</dbReference>
<dbReference type="InterPro" id="IPR001841">
    <property type="entry name" value="Znf_RING"/>
</dbReference>
<evidence type="ECO:0000259" key="5">
    <source>
        <dbReference type="PROSITE" id="PS50089"/>
    </source>
</evidence>
<keyword evidence="8" id="KW-1185">Reference proteome</keyword>
<organism evidence="7 8">
    <name type="scientific">Chiloscyllium punctatum</name>
    <name type="common">Brownbanded bambooshark</name>
    <name type="synonym">Hemiscyllium punctatum</name>
    <dbReference type="NCBI Taxonomy" id="137246"/>
    <lineage>
        <taxon>Eukaryota</taxon>
        <taxon>Metazoa</taxon>
        <taxon>Chordata</taxon>
        <taxon>Craniata</taxon>
        <taxon>Vertebrata</taxon>
        <taxon>Chondrichthyes</taxon>
        <taxon>Elasmobranchii</taxon>
        <taxon>Galeomorphii</taxon>
        <taxon>Galeoidea</taxon>
        <taxon>Orectolobiformes</taxon>
        <taxon>Hemiscylliidae</taxon>
        <taxon>Chiloscyllium</taxon>
    </lineage>
</organism>
<dbReference type="InterPro" id="IPR015947">
    <property type="entry name" value="PUA-like_sf"/>
</dbReference>
<reference evidence="7 8" key="1">
    <citation type="journal article" date="2018" name="Nat. Ecol. Evol.">
        <title>Shark genomes provide insights into elasmobranch evolution and the origin of vertebrates.</title>
        <authorList>
            <person name="Hara Y"/>
            <person name="Yamaguchi K"/>
            <person name="Onimaru K"/>
            <person name="Kadota M"/>
            <person name="Koyanagi M"/>
            <person name="Keeley SD"/>
            <person name="Tatsumi K"/>
            <person name="Tanaka K"/>
            <person name="Motone F"/>
            <person name="Kageyama Y"/>
            <person name="Nozu R"/>
            <person name="Adachi N"/>
            <person name="Nishimura O"/>
            <person name="Nakagawa R"/>
            <person name="Tanegashima C"/>
            <person name="Kiyatake I"/>
            <person name="Matsumoto R"/>
            <person name="Murakumo K"/>
            <person name="Nishida K"/>
            <person name="Terakita A"/>
            <person name="Kuratani S"/>
            <person name="Sato K"/>
            <person name="Hyodo S Kuraku.S."/>
        </authorList>
    </citation>
    <scope>NUCLEOTIDE SEQUENCE [LARGE SCALE GENOMIC DNA]</scope>
</reference>
<dbReference type="PROSITE" id="PS00518">
    <property type="entry name" value="ZF_RING_1"/>
    <property type="match status" value="2"/>
</dbReference>
<keyword evidence="3" id="KW-0862">Zinc</keyword>
<feature type="domain" description="RING-type" evidence="5">
    <location>
        <begin position="168"/>
        <end position="206"/>
    </location>
</feature>
<evidence type="ECO:0000256" key="1">
    <source>
        <dbReference type="ARBA" id="ARBA00022723"/>
    </source>
</evidence>
<evidence type="ECO:0000259" key="6">
    <source>
        <dbReference type="PROSITE" id="PS51787"/>
    </source>
</evidence>
<protein>
    <recommendedName>
        <fullName evidence="9">RING-type domain-containing protein</fullName>
    </recommendedName>
</protein>
<keyword evidence="2 4" id="KW-0863">Zinc-finger</keyword>
<dbReference type="OMA" id="SSEVCMF"/>
<keyword evidence="1" id="KW-0479">Metal-binding</keyword>
<evidence type="ECO:0000313" key="8">
    <source>
        <dbReference type="Proteomes" id="UP000287033"/>
    </source>
</evidence>
<dbReference type="EMBL" id="BEZZ01000734">
    <property type="protein sequence ID" value="GCC35695.1"/>
    <property type="molecule type" value="Genomic_DNA"/>
</dbReference>
<dbReference type="InterPro" id="IPR013083">
    <property type="entry name" value="Znf_RING/FYVE/PHD"/>
</dbReference>
<dbReference type="SMART" id="SM00464">
    <property type="entry name" value="LON"/>
    <property type="match status" value="1"/>
</dbReference>
<evidence type="ECO:0000256" key="2">
    <source>
        <dbReference type="ARBA" id="ARBA00022771"/>
    </source>
</evidence>
<dbReference type="STRING" id="137246.A0A401SZ77"/>
<comment type="caution">
    <text evidence="7">The sequence shown here is derived from an EMBL/GenBank/DDBJ whole genome shotgun (WGS) entry which is preliminary data.</text>
</comment>
<sequence length="461" mass="52335">MEPVPRRMLGCPLCLRLLREPVTAACGHSLCSRCLSAARGCPVCLEPLGEELPGNRVNVLANGLLQKWFPEEGQPSAVTECSQGPIPHSHQNLSLEATECLQKGQVPLTWDDSSEKYLIFQTMASDATSKLSEERESISDLDEDNVSYSCPCSLSVPPELLSISDFECSVCARLLFEPVTTPCGHTFCKKCVERCMDYRPCCPLCKEDLRKFLQQRQYRVTQLLDSLITVYFPTEFAERKRQSEIEMAELSNLTKDVPIFVCTMAFPGISCPLHIFEPRYRLMMRRCLETGTKTFGMCIYDGGKIFADFGCMLKIEESENLPDGRSLVSTLGGRRFKVLRRGHKDGYNTADVEYLEDKQVTGVELTDLCHLHSRVYAQARNWFDHLPSILQRRIHTQHGPIPDQEENVQASPDGPQWCWWLLAVLPMDPSLQMMLLSSTSLHQRLTHLQRVLHYLVQNQIL</sequence>
<dbReference type="Pfam" id="PF13923">
    <property type="entry name" value="zf-C3HC4_2"/>
    <property type="match status" value="1"/>
</dbReference>
<dbReference type="OrthoDB" id="9945759at2759"/>
<dbReference type="GO" id="GO:0061630">
    <property type="term" value="F:ubiquitin protein ligase activity"/>
    <property type="evidence" value="ECO:0007669"/>
    <property type="project" value="TreeGrafter"/>
</dbReference>
<feature type="domain" description="Lon N-terminal" evidence="6">
    <location>
        <begin position="247"/>
        <end position="456"/>
    </location>
</feature>
<feature type="domain" description="RING-type" evidence="5">
    <location>
        <begin position="11"/>
        <end position="44"/>
    </location>
</feature>
<evidence type="ECO:0000256" key="3">
    <source>
        <dbReference type="ARBA" id="ARBA00022833"/>
    </source>
</evidence>
<dbReference type="InterPro" id="IPR017907">
    <property type="entry name" value="Znf_RING_CS"/>
</dbReference>
<dbReference type="GO" id="GO:0008270">
    <property type="term" value="F:zinc ion binding"/>
    <property type="evidence" value="ECO:0007669"/>
    <property type="project" value="UniProtKB-KW"/>
</dbReference>
<dbReference type="Pfam" id="PF15227">
    <property type="entry name" value="zf-C3HC4_4"/>
    <property type="match status" value="1"/>
</dbReference>
<dbReference type="Gene3D" id="2.30.130.40">
    <property type="entry name" value="LON domain-like"/>
    <property type="match status" value="1"/>
</dbReference>
<dbReference type="Gene3D" id="3.30.40.10">
    <property type="entry name" value="Zinc/RING finger domain, C3HC4 (zinc finger)"/>
    <property type="match status" value="2"/>
</dbReference>
<dbReference type="Pfam" id="PF02190">
    <property type="entry name" value="LON_substr_bdg"/>
    <property type="match status" value="1"/>
</dbReference>
<accession>A0A401SZ77</accession>
<gene>
    <name evidence="7" type="ORF">chiPu_0014183</name>
</gene>
<dbReference type="PROSITE" id="PS51787">
    <property type="entry name" value="LON_N"/>
    <property type="match status" value="1"/>
</dbReference>
<dbReference type="InterPro" id="IPR046336">
    <property type="entry name" value="Lon_prtase_N_sf"/>
</dbReference>
<dbReference type="InterPro" id="IPR003111">
    <property type="entry name" value="Lon_prtase_N"/>
</dbReference>
<name>A0A401SZ77_CHIPU</name>
<proteinExistence type="predicted"/>
<dbReference type="CDD" id="cd16514">
    <property type="entry name" value="RING-HC_LONFs_rpt2"/>
    <property type="match status" value="1"/>
</dbReference>
<dbReference type="SUPFAM" id="SSF88697">
    <property type="entry name" value="PUA domain-like"/>
    <property type="match status" value="1"/>
</dbReference>
<dbReference type="AlphaFoldDB" id="A0A401SZ77"/>
<dbReference type="PROSITE" id="PS50089">
    <property type="entry name" value="ZF_RING_2"/>
    <property type="match status" value="2"/>
</dbReference>
<dbReference type="PANTHER" id="PTHR23327:SF50">
    <property type="entry name" value="LON PEPTIDASE N-TERMINAL DOMAIN AND RING FINGER PROTEIN 1"/>
    <property type="match status" value="1"/>
</dbReference>
<dbReference type="Proteomes" id="UP000287033">
    <property type="component" value="Unassembled WGS sequence"/>
</dbReference>
<dbReference type="PANTHER" id="PTHR23327">
    <property type="entry name" value="RING FINGER PROTEIN 127"/>
    <property type="match status" value="1"/>
</dbReference>
<evidence type="ECO:0008006" key="9">
    <source>
        <dbReference type="Google" id="ProtNLM"/>
    </source>
</evidence>
<evidence type="ECO:0000256" key="4">
    <source>
        <dbReference type="PROSITE-ProRule" id="PRU00175"/>
    </source>
</evidence>
<evidence type="ECO:0000313" key="7">
    <source>
        <dbReference type="EMBL" id="GCC35695.1"/>
    </source>
</evidence>
<dbReference type="SMART" id="SM00184">
    <property type="entry name" value="RING"/>
    <property type="match status" value="2"/>
</dbReference>